<feature type="domain" description="Helix-turn-helix" evidence="1">
    <location>
        <begin position="7"/>
        <end position="52"/>
    </location>
</feature>
<evidence type="ECO:0000313" key="2">
    <source>
        <dbReference type="EMBL" id="GGL02809.1"/>
    </source>
</evidence>
<proteinExistence type="predicted"/>
<reference evidence="2" key="1">
    <citation type="journal article" date="2014" name="Int. J. Syst. Evol. Microbiol.">
        <title>Complete genome sequence of Corynebacterium casei LMG S-19264T (=DSM 44701T), isolated from a smear-ripened cheese.</title>
        <authorList>
            <consortium name="US DOE Joint Genome Institute (JGI-PGF)"/>
            <person name="Walter F."/>
            <person name="Albersmeier A."/>
            <person name="Kalinowski J."/>
            <person name="Ruckert C."/>
        </authorList>
    </citation>
    <scope>NUCLEOTIDE SEQUENCE</scope>
    <source>
        <strain evidence="2">JCM 13064</strain>
    </source>
</reference>
<organism evidence="2 3">
    <name type="scientific">Sphaerisporangium melleum</name>
    <dbReference type="NCBI Taxonomy" id="321316"/>
    <lineage>
        <taxon>Bacteria</taxon>
        <taxon>Bacillati</taxon>
        <taxon>Actinomycetota</taxon>
        <taxon>Actinomycetes</taxon>
        <taxon>Streptosporangiales</taxon>
        <taxon>Streptosporangiaceae</taxon>
        <taxon>Sphaerisporangium</taxon>
    </lineage>
</organism>
<sequence length="145" mass="16089">MISQQPYTVEQVAALLDLHPKTVRGYVRDGRLKAVRVGKQYRITREDLDAFAGYPVAPPAAETVRRTRHTEVSTVVRIDAVSPETMSRISTLGLASVGGREGGQRLQVQTEYDEERAVMRIVMIGGLADTTELLRIIQVLIEEGQ</sequence>
<dbReference type="InterPro" id="IPR041657">
    <property type="entry name" value="HTH_17"/>
</dbReference>
<dbReference type="EMBL" id="BMNT01000030">
    <property type="protein sequence ID" value="GGL02809.1"/>
    <property type="molecule type" value="Genomic_DNA"/>
</dbReference>
<accession>A0A917VQ25</accession>
<protein>
    <submittedName>
        <fullName evidence="2">MerR family transcriptional regulator</fullName>
    </submittedName>
</protein>
<dbReference type="AlphaFoldDB" id="A0A917VQ25"/>
<dbReference type="InterPro" id="IPR010093">
    <property type="entry name" value="SinI_DNA-bd"/>
</dbReference>
<dbReference type="Pfam" id="PF12728">
    <property type="entry name" value="HTH_17"/>
    <property type="match status" value="1"/>
</dbReference>
<gene>
    <name evidence="2" type="ORF">GCM10007964_51090</name>
</gene>
<dbReference type="RefSeq" id="WP_307837556.1">
    <property type="nucleotide sequence ID" value="NZ_BMNT01000030.1"/>
</dbReference>
<evidence type="ECO:0000259" key="1">
    <source>
        <dbReference type="Pfam" id="PF12728"/>
    </source>
</evidence>
<reference evidence="2" key="2">
    <citation type="submission" date="2020-09" db="EMBL/GenBank/DDBJ databases">
        <authorList>
            <person name="Sun Q."/>
            <person name="Ohkuma M."/>
        </authorList>
    </citation>
    <scope>NUCLEOTIDE SEQUENCE</scope>
    <source>
        <strain evidence="2">JCM 13064</strain>
    </source>
</reference>
<dbReference type="Proteomes" id="UP000645217">
    <property type="component" value="Unassembled WGS sequence"/>
</dbReference>
<dbReference type="InterPro" id="IPR009061">
    <property type="entry name" value="DNA-bd_dom_put_sf"/>
</dbReference>
<keyword evidence="3" id="KW-1185">Reference proteome</keyword>
<dbReference type="NCBIfam" id="TIGR01764">
    <property type="entry name" value="excise"/>
    <property type="match status" value="1"/>
</dbReference>
<dbReference type="SUPFAM" id="SSF46955">
    <property type="entry name" value="Putative DNA-binding domain"/>
    <property type="match status" value="1"/>
</dbReference>
<evidence type="ECO:0000313" key="3">
    <source>
        <dbReference type="Proteomes" id="UP000645217"/>
    </source>
</evidence>
<name>A0A917VQ25_9ACTN</name>
<dbReference type="GO" id="GO:0003677">
    <property type="term" value="F:DNA binding"/>
    <property type="evidence" value="ECO:0007669"/>
    <property type="project" value="InterPro"/>
</dbReference>
<comment type="caution">
    <text evidence="2">The sequence shown here is derived from an EMBL/GenBank/DDBJ whole genome shotgun (WGS) entry which is preliminary data.</text>
</comment>